<sequence>MNFAPAMSKTRPKARFIPVLENLEIPKRVPMKAPSRTAIKKRGSSVGRDFVD</sequence>
<name>A0A6J7HPP9_9ZZZZ</name>
<evidence type="ECO:0000313" key="1">
    <source>
        <dbReference type="EMBL" id="CAB4921368.1"/>
    </source>
</evidence>
<dbReference type="AlphaFoldDB" id="A0A6J7HPP9"/>
<accession>A0A6J7HPP9</accession>
<proteinExistence type="predicted"/>
<gene>
    <name evidence="1" type="ORF">UFOPK3667_00716</name>
</gene>
<dbReference type="EMBL" id="CAFBMU010000005">
    <property type="protein sequence ID" value="CAB4921368.1"/>
    <property type="molecule type" value="Genomic_DNA"/>
</dbReference>
<reference evidence="1" key="1">
    <citation type="submission" date="2020-05" db="EMBL/GenBank/DDBJ databases">
        <authorList>
            <person name="Chiriac C."/>
            <person name="Salcher M."/>
            <person name="Ghai R."/>
            <person name="Kavagutti S V."/>
        </authorList>
    </citation>
    <scope>NUCLEOTIDE SEQUENCE</scope>
</reference>
<organism evidence="1">
    <name type="scientific">freshwater metagenome</name>
    <dbReference type="NCBI Taxonomy" id="449393"/>
    <lineage>
        <taxon>unclassified sequences</taxon>
        <taxon>metagenomes</taxon>
        <taxon>ecological metagenomes</taxon>
    </lineage>
</organism>
<protein>
    <submittedName>
        <fullName evidence="1">Unannotated protein</fullName>
    </submittedName>
</protein>